<dbReference type="RefSeq" id="WP_347307552.1">
    <property type="nucleotide sequence ID" value="NZ_JBAJEX010000002.1"/>
</dbReference>
<accession>A0ABV0ECS2</accession>
<evidence type="ECO:0000313" key="3">
    <source>
        <dbReference type="EMBL" id="MEO1766471.1"/>
    </source>
</evidence>
<feature type="region of interest" description="Disordered" evidence="1">
    <location>
        <begin position="23"/>
        <end position="49"/>
    </location>
</feature>
<keyword evidence="4" id="KW-1185">Reference proteome</keyword>
<gene>
    <name evidence="3" type="ORF">V6E02_04515</name>
</gene>
<dbReference type="EMBL" id="JBAJEX010000002">
    <property type="protein sequence ID" value="MEO1766471.1"/>
    <property type="molecule type" value="Genomic_DNA"/>
</dbReference>
<protein>
    <submittedName>
        <fullName evidence="3">DUF1302 family protein</fullName>
    </submittedName>
</protein>
<feature type="compositionally biased region" description="Basic residues" evidence="1">
    <location>
        <begin position="34"/>
        <end position="43"/>
    </location>
</feature>
<dbReference type="Proteomes" id="UP001482231">
    <property type="component" value="Unassembled WGS sequence"/>
</dbReference>
<evidence type="ECO:0000256" key="1">
    <source>
        <dbReference type="SAM" id="MobiDB-lite"/>
    </source>
</evidence>
<comment type="caution">
    <text evidence="3">The sequence shown here is derived from an EMBL/GenBank/DDBJ whole genome shotgun (WGS) entry which is preliminary data.</text>
</comment>
<proteinExistence type="predicted"/>
<dbReference type="SUPFAM" id="SSF56935">
    <property type="entry name" value="Porins"/>
    <property type="match status" value="1"/>
</dbReference>
<keyword evidence="2" id="KW-0732">Signal</keyword>
<evidence type="ECO:0000256" key="2">
    <source>
        <dbReference type="SAM" id="SignalP"/>
    </source>
</evidence>
<feature type="chain" id="PRO_5045255980" evidence="2">
    <location>
        <begin position="22"/>
        <end position="443"/>
    </location>
</feature>
<organism evidence="3 4">
    <name type="scientific">Thiobacter aerophilum</name>
    <dbReference type="NCBI Taxonomy" id="3121275"/>
    <lineage>
        <taxon>Bacteria</taxon>
        <taxon>Pseudomonadati</taxon>
        <taxon>Pseudomonadota</taxon>
        <taxon>Betaproteobacteria</taxon>
        <taxon>Burkholderiales</taxon>
        <taxon>Thiobacteraceae</taxon>
        <taxon>Thiobacter</taxon>
    </lineage>
</organism>
<sequence>MNTRPLLCAALLASLVSAAAAASTEDGQDAAPAKKPRPAKKAARSGPTLKLERAQLEAGGFLDAEAPAGQAYGHLTASLNWQPSRAWEWQASARLDGYLQSDPNADRLRADLGETFVRYRGDGLRVTLGAQNILWGRTDEIPPSDRLSRVDLNRFNLDPLTQRRRTVGALRVEKTLDDFKLDAVWVPVFQPAELPPWESIWHPVDRKRGRILGVDPSLLPPTVVQTATFGEDKHGAGGAGLRLTRTGGSFDWGISLQRARQSTPYYRFNNFAPGLPTFTAVHPMATVLGLEGEFQWGGATFRLEGARTLASPVTTTAFEYRLVPATDVVAGVEFFPGDRDTRITFQLASHRLSTSEALLERKTFNAATLDLEHPFAGDRWRFNLRGLIGLNHRDNYLSPRLTYRGFEPHEFYLAGHFYGGDDRGLGGFHRDHDLVVIGWQVRY</sequence>
<evidence type="ECO:0000313" key="4">
    <source>
        <dbReference type="Proteomes" id="UP001482231"/>
    </source>
</evidence>
<reference evidence="3 4" key="1">
    <citation type="submission" date="2024-02" db="EMBL/GenBank/DDBJ databases">
        <title>New thermophilic sulfur-oxidizing bacteria from a hot springs of the Uzon caldera (Kamchatka, Russia).</title>
        <authorList>
            <person name="Dukat A.M."/>
            <person name="Elcheninov A.G."/>
            <person name="Frolov E.N."/>
        </authorList>
    </citation>
    <scope>NUCLEOTIDE SEQUENCE [LARGE SCALE GENOMIC DNA]</scope>
    <source>
        <strain evidence="3 4">AK1</strain>
    </source>
</reference>
<feature type="signal peptide" evidence="2">
    <location>
        <begin position="1"/>
        <end position="21"/>
    </location>
</feature>
<name>A0ABV0ECS2_9BURK</name>